<dbReference type="FunFam" id="1.25.40.10:FF:000393">
    <property type="entry name" value="Pentatricopeptide repeat-containing protein At1g20230"/>
    <property type="match status" value="1"/>
</dbReference>
<keyword evidence="4" id="KW-1185">Reference proteome</keyword>
<protein>
    <submittedName>
        <fullName evidence="3">Pentatricopeptide repeat (PPR) superfamily protein</fullName>
    </submittedName>
</protein>
<dbReference type="InterPro" id="IPR011990">
    <property type="entry name" value="TPR-like_helical_dom_sf"/>
</dbReference>
<dbReference type="InterPro" id="IPR046960">
    <property type="entry name" value="PPR_At4g14850-like_plant"/>
</dbReference>
<feature type="repeat" description="PPR" evidence="2">
    <location>
        <begin position="218"/>
        <end position="252"/>
    </location>
</feature>
<name>A0A7J0GI39_9ERIC</name>
<dbReference type="GO" id="GO:0003723">
    <property type="term" value="F:RNA binding"/>
    <property type="evidence" value="ECO:0007669"/>
    <property type="project" value="InterPro"/>
</dbReference>
<proteinExistence type="predicted"/>
<dbReference type="FunFam" id="1.25.40.10:FF:000031">
    <property type="entry name" value="Pentatricopeptide repeat-containing protein mitochondrial"/>
    <property type="match status" value="1"/>
</dbReference>
<feature type="repeat" description="PPR" evidence="2">
    <location>
        <begin position="183"/>
        <end position="217"/>
    </location>
</feature>
<comment type="caution">
    <text evidence="3">The sequence shown here is derived from an EMBL/GenBank/DDBJ whole genome shotgun (WGS) entry which is preliminary data.</text>
</comment>
<dbReference type="EMBL" id="BJWL01000021">
    <property type="protein sequence ID" value="GFZ10480.1"/>
    <property type="molecule type" value="Genomic_DNA"/>
</dbReference>
<feature type="repeat" description="PPR" evidence="2">
    <location>
        <begin position="321"/>
        <end position="355"/>
    </location>
</feature>
<feature type="repeat" description="PPR" evidence="2">
    <location>
        <begin position="82"/>
        <end position="116"/>
    </location>
</feature>
<dbReference type="PANTHER" id="PTHR47926">
    <property type="entry name" value="PENTATRICOPEPTIDE REPEAT-CONTAINING PROTEIN"/>
    <property type="match status" value="1"/>
</dbReference>
<dbReference type="Proteomes" id="UP000585474">
    <property type="component" value="Unassembled WGS sequence"/>
</dbReference>
<dbReference type="Pfam" id="PF13041">
    <property type="entry name" value="PPR_2"/>
    <property type="match status" value="3"/>
</dbReference>
<dbReference type="GO" id="GO:0009451">
    <property type="term" value="P:RNA modification"/>
    <property type="evidence" value="ECO:0007669"/>
    <property type="project" value="InterPro"/>
</dbReference>
<evidence type="ECO:0000313" key="4">
    <source>
        <dbReference type="Proteomes" id="UP000585474"/>
    </source>
</evidence>
<evidence type="ECO:0000256" key="2">
    <source>
        <dbReference type="PROSITE-ProRule" id="PRU00708"/>
    </source>
</evidence>
<dbReference type="PROSITE" id="PS51375">
    <property type="entry name" value="PPR"/>
    <property type="match status" value="5"/>
</dbReference>
<accession>A0A7J0GI39</accession>
<reference evidence="3 4" key="1">
    <citation type="submission" date="2019-07" db="EMBL/GenBank/DDBJ databases">
        <title>De Novo Assembly of kiwifruit Actinidia rufa.</title>
        <authorList>
            <person name="Sugita-Konishi S."/>
            <person name="Sato K."/>
            <person name="Mori E."/>
            <person name="Abe Y."/>
            <person name="Kisaki G."/>
            <person name="Hamano K."/>
            <person name="Suezawa K."/>
            <person name="Otani M."/>
            <person name="Fukuda T."/>
            <person name="Manabe T."/>
            <person name="Gomi K."/>
            <person name="Tabuchi M."/>
            <person name="Akimitsu K."/>
            <person name="Kataoka I."/>
        </authorList>
    </citation>
    <scope>NUCLEOTIDE SEQUENCE [LARGE SCALE GENOMIC DNA]</scope>
    <source>
        <strain evidence="4">cv. Fuchu</strain>
    </source>
</reference>
<sequence length="682" mass="74868">MLTSQRTSHVKASSVFVRNFNTTNSLSSITASLSQARQAHAHILKTGLHFETHLTTRLLSLYANHLCFADADLVLDSITEPNLFSFSTLIYACSKTNRFNQVLSLFSRMLCRGLFPDDRVLPNAVKACSGLSNLGAGRQVHGIALVCGFDADSYVGSSLIHMYVKCGQLKDAHKLLGKMPELDVVSWSALIAGYARQGRVSEAKGVFDEMRNRGTEPNLVSWNGLIAGFNQSGCYSESVLMFQKMYLQGFKPDGTSISSVLPAVGDLEDLNMGVQIHGYVIKEGINLDKCVVVSALIDINGLVDEALMVFRQFKGKGMDLNVVSWTSVIASCSQNGKDMEALDLFREMQIAGVKPNLVTIPCLLPACGNIAALMHGKAAHCFSLRSGIFIDVYVGSALIDMYAKCGRIQSSRICFDRMPTRNLVCWNAILAGYAMHGKAKEAKEIFHLMQWSGQKPDFISFTCILAACSQSGLTEEGQYYFNSMSREHGIEEAGLMGPLPCLSCQLWVAGWGSLELLFQSLNSLLTLDCRNLHFRNAGTIGGCCVADAALVHMFGGTKPPPSVPSVSKSWLMMSIQNGGFGKFKGWWQRLRMVVEQSSLVSTKAFVVNLAFAEVLATKVLWPKLWDLHISLGHNRPVQAWIPSQGPYLVILKISDELDKHHLINYESSTHRNSSPLEAPLPL</sequence>
<dbReference type="Pfam" id="PF01535">
    <property type="entry name" value="PPR"/>
    <property type="match status" value="1"/>
</dbReference>
<evidence type="ECO:0000313" key="3">
    <source>
        <dbReference type="EMBL" id="GFZ10480.1"/>
    </source>
</evidence>
<keyword evidence="1" id="KW-0677">Repeat</keyword>
<dbReference type="NCBIfam" id="TIGR00756">
    <property type="entry name" value="PPR"/>
    <property type="match status" value="5"/>
</dbReference>
<gene>
    <name evidence="3" type="ORF">Acr_21g0010790</name>
</gene>
<dbReference type="Gene3D" id="1.25.40.10">
    <property type="entry name" value="Tetratricopeptide repeat domain"/>
    <property type="match status" value="3"/>
</dbReference>
<dbReference type="OrthoDB" id="428658at2759"/>
<dbReference type="InterPro" id="IPR002885">
    <property type="entry name" value="PPR_rpt"/>
</dbReference>
<dbReference type="AlphaFoldDB" id="A0A7J0GI39"/>
<organism evidence="3 4">
    <name type="scientific">Actinidia rufa</name>
    <dbReference type="NCBI Taxonomy" id="165716"/>
    <lineage>
        <taxon>Eukaryota</taxon>
        <taxon>Viridiplantae</taxon>
        <taxon>Streptophyta</taxon>
        <taxon>Embryophyta</taxon>
        <taxon>Tracheophyta</taxon>
        <taxon>Spermatophyta</taxon>
        <taxon>Magnoliopsida</taxon>
        <taxon>eudicotyledons</taxon>
        <taxon>Gunneridae</taxon>
        <taxon>Pentapetalae</taxon>
        <taxon>asterids</taxon>
        <taxon>Ericales</taxon>
        <taxon>Actinidiaceae</taxon>
        <taxon>Actinidia</taxon>
    </lineage>
</organism>
<evidence type="ECO:0000256" key="1">
    <source>
        <dbReference type="ARBA" id="ARBA00022737"/>
    </source>
</evidence>
<feature type="repeat" description="PPR" evidence="2">
    <location>
        <begin position="422"/>
        <end position="456"/>
    </location>
</feature>
<dbReference type="PANTHER" id="PTHR47926:SF347">
    <property type="entry name" value="PENTATRICOPEPTIDE REPEAT-CONTAINING PROTEIN"/>
    <property type="match status" value="1"/>
</dbReference>